<dbReference type="PROSITE" id="PS51318">
    <property type="entry name" value="TAT"/>
    <property type="match status" value="1"/>
</dbReference>
<dbReference type="GO" id="GO:0008933">
    <property type="term" value="F:peptidoglycan lytic transglycosylase activity"/>
    <property type="evidence" value="ECO:0007669"/>
    <property type="project" value="InterPro"/>
</dbReference>
<dbReference type="eggNOG" id="COG0741">
    <property type="taxonomic scope" value="Bacteria"/>
</dbReference>
<comment type="caution">
    <text evidence="4">The sequence shown here is derived from an EMBL/GenBank/DDBJ whole genome shotgun (WGS) entry which is preliminary data.</text>
</comment>
<evidence type="ECO:0000256" key="1">
    <source>
        <dbReference type="ARBA" id="ARBA00007734"/>
    </source>
</evidence>
<proteinExistence type="inferred from homology"/>
<dbReference type="InterPro" id="IPR024570">
    <property type="entry name" value="Murein_transglycosylaseC_N"/>
</dbReference>
<dbReference type="Pfam" id="PF11873">
    <property type="entry name" value="Mltc_N"/>
    <property type="match status" value="1"/>
</dbReference>
<dbReference type="PROSITE" id="PS51257">
    <property type="entry name" value="PROKAR_LIPOPROTEIN"/>
    <property type="match status" value="1"/>
</dbReference>
<gene>
    <name evidence="4" type="ORF">HGR_02658</name>
</gene>
<evidence type="ECO:0000259" key="3">
    <source>
        <dbReference type="Pfam" id="PF11873"/>
    </source>
</evidence>
<keyword evidence="5" id="KW-1185">Reference proteome</keyword>
<organism evidence="4 5">
    <name type="scientific">Hylemonella gracilis ATCC 19624</name>
    <dbReference type="NCBI Taxonomy" id="887062"/>
    <lineage>
        <taxon>Bacteria</taxon>
        <taxon>Pseudomonadati</taxon>
        <taxon>Pseudomonadota</taxon>
        <taxon>Betaproteobacteria</taxon>
        <taxon>Burkholderiales</taxon>
        <taxon>Comamonadaceae</taxon>
        <taxon>Hylemonella</taxon>
    </lineage>
</organism>
<dbReference type="AlphaFoldDB" id="F3KQ19"/>
<reference evidence="4 5" key="1">
    <citation type="journal article" date="2011" name="EMBO J.">
        <title>Structural diversity of bacterial flagellar motors.</title>
        <authorList>
            <person name="Chen S."/>
            <person name="Beeby M."/>
            <person name="Murphy G.E."/>
            <person name="Leadbetter J.R."/>
            <person name="Hendrixson D.R."/>
            <person name="Briegel A."/>
            <person name="Li Z."/>
            <person name="Shi J."/>
            <person name="Tocheva E.I."/>
            <person name="Muller A."/>
            <person name="Dobro M.J."/>
            <person name="Jensen G.J."/>
        </authorList>
    </citation>
    <scope>NUCLEOTIDE SEQUENCE [LARGE SCALE GENOMIC DNA]</scope>
    <source>
        <strain evidence="4 5">ATCC 19624</strain>
    </source>
</reference>
<sequence length="404" mass="45012">MNRHRRLLLGAAGSAGVTLALSGCSTQQALNIAMAKDPKAALQTLAENRVEAYKTNPELLVADIKRAQAEYNKLMEALRKNSGKQWGERESNTLPSRTRYVKYTDDYKSRVVVDYDAGTLLIEHLDDPQVRDKLRRASVVALLTPSDPGAVDLFSDKEVVLSGTPYLQGLVVNQNNAVIDTRREAEAYADWLSTRSVQQRQIDVNGKPKTVHYVQMKMVNASIDQRALRYASVVRKHSEKNEVNRSLIYAIIRIESAFNPYAVSSAPAYGMMQLVPSSGGRDAYRKARGEDLAPSKEFLFVPENNIELGTTYLGLLLHDSPLNDIRDPLAREYCAIAAYNTGTGNVYRAFSEKAGKARQDEAIDRINAMRADAVYNALRLKLPYEETRGYIVKAVQAKKAYTAM</sequence>
<evidence type="ECO:0000313" key="5">
    <source>
        <dbReference type="Proteomes" id="UP000016368"/>
    </source>
</evidence>
<dbReference type="Proteomes" id="UP000016368">
    <property type="component" value="Unassembled WGS sequence"/>
</dbReference>
<dbReference type="OrthoDB" id="9815002at2"/>
<feature type="domain" description="Murein transglycosylase-C N-terminal" evidence="3">
    <location>
        <begin position="68"/>
        <end position="227"/>
    </location>
</feature>
<evidence type="ECO:0000259" key="2">
    <source>
        <dbReference type="Pfam" id="PF01464"/>
    </source>
</evidence>
<dbReference type="Pfam" id="PF01464">
    <property type="entry name" value="SLT"/>
    <property type="match status" value="1"/>
</dbReference>
<dbReference type="SUPFAM" id="SSF53955">
    <property type="entry name" value="Lysozyme-like"/>
    <property type="match status" value="1"/>
</dbReference>
<dbReference type="PROSITE" id="PS00922">
    <property type="entry name" value="TRANSGLYCOSYLASE"/>
    <property type="match status" value="1"/>
</dbReference>
<dbReference type="EMBL" id="AEGR01000029">
    <property type="protein sequence ID" value="EGI78187.1"/>
    <property type="molecule type" value="Genomic_DNA"/>
</dbReference>
<protein>
    <submittedName>
        <fullName evidence="4">Lytic transglycosylase catalytic</fullName>
    </submittedName>
</protein>
<dbReference type="PANTHER" id="PTHR37423">
    <property type="entry name" value="SOLUBLE LYTIC MUREIN TRANSGLYCOSYLASE-RELATED"/>
    <property type="match status" value="1"/>
</dbReference>
<comment type="similarity">
    <text evidence="1">Belongs to the transglycosylase Slt family.</text>
</comment>
<dbReference type="Gene3D" id="1.10.530.10">
    <property type="match status" value="1"/>
</dbReference>
<dbReference type="InterPro" id="IPR000189">
    <property type="entry name" value="Transglyc_AS"/>
</dbReference>
<dbReference type="CDD" id="cd16893">
    <property type="entry name" value="LT_MltC_MltE"/>
    <property type="match status" value="1"/>
</dbReference>
<dbReference type="GO" id="GO:0000270">
    <property type="term" value="P:peptidoglycan metabolic process"/>
    <property type="evidence" value="ECO:0007669"/>
    <property type="project" value="InterPro"/>
</dbReference>
<dbReference type="InterPro" id="IPR008258">
    <property type="entry name" value="Transglycosylase_SLT_dom_1"/>
</dbReference>
<dbReference type="GO" id="GO:0016020">
    <property type="term" value="C:membrane"/>
    <property type="evidence" value="ECO:0007669"/>
    <property type="project" value="InterPro"/>
</dbReference>
<dbReference type="InterPro" id="IPR023346">
    <property type="entry name" value="Lysozyme-like_dom_sf"/>
</dbReference>
<dbReference type="PANTHER" id="PTHR37423:SF2">
    <property type="entry name" value="MEMBRANE-BOUND LYTIC MUREIN TRANSGLYCOSYLASE C"/>
    <property type="match status" value="1"/>
</dbReference>
<name>F3KQ19_9BURK</name>
<dbReference type="STRING" id="887062.HGR_02658"/>
<dbReference type="RefSeq" id="WP_006296510.1">
    <property type="nucleotide sequence ID" value="NZ_AEGR01000029.1"/>
</dbReference>
<evidence type="ECO:0000313" key="4">
    <source>
        <dbReference type="EMBL" id="EGI78187.1"/>
    </source>
</evidence>
<accession>F3KQ19</accession>
<feature type="domain" description="Transglycosylase SLT" evidence="2">
    <location>
        <begin position="233"/>
        <end position="359"/>
    </location>
</feature>
<dbReference type="InterPro" id="IPR006311">
    <property type="entry name" value="TAT_signal"/>
</dbReference>